<protein>
    <submittedName>
        <fullName evidence="1">Leucine rich repeat family protein</fullName>
    </submittedName>
</protein>
<dbReference type="InterPro" id="IPR029071">
    <property type="entry name" value="Ubiquitin-like_domsf"/>
</dbReference>
<dbReference type="AlphaFoldDB" id="A0A1J4MVE7"/>
<dbReference type="Proteomes" id="UP000186804">
    <property type="component" value="Unassembled WGS sequence"/>
</dbReference>
<organism evidence="1 2">
    <name type="scientific">Cryptosporidium andersoni</name>
    <dbReference type="NCBI Taxonomy" id="117008"/>
    <lineage>
        <taxon>Eukaryota</taxon>
        <taxon>Sar</taxon>
        <taxon>Alveolata</taxon>
        <taxon>Apicomplexa</taxon>
        <taxon>Conoidasida</taxon>
        <taxon>Coccidia</taxon>
        <taxon>Eucoccidiorida</taxon>
        <taxon>Eimeriorina</taxon>
        <taxon>Cryptosporidiidae</taxon>
        <taxon>Cryptosporidium</taxon>
    </lineage>
</organism>
<dbReference type="InterPro" id="IPR032675">
    <property type="entry name" value="LRR_dom_sf"/>
</dbReference>
<evidence type="ECO:0000313" key="2">
    <source>
        <dbReference type="Proteomes" id="UP000186804"/>
    </source>
</evidence>
<evidence type="ECO:0000313" key="1">
    <source>
        <dbReference type="EMBL" id="OII77020.1"/>
    </source>
</evidence>
<dbReference type="GeneID" id="92366547"/>
<dbReference type="EMBL" id="LRBS01000048">
    <property type="protein sequence ID" value="OII77020.1"/>
    <property type="molecule type" value="Genomic_DNA"/>
</dbReference>
<gene>
    <name evidence="1" type="ORF">cand_023630</name>
</gene>
<proteinExistence type="predicted"/>
<name>A0A1J4MVE7_9CRYT</name>
<dbReference type="SUPFAM" id="SSF52047">
    <property type="entry name" value="RNI-like"/>
    <property type="match status" value="1"/>
</dbReference>
<reference evidence="1 2" key="1">
    <citation type="submission" date="2016-10" db="EMBL/GenBank/DDBJ databases">
        <title>Reductive evolution of mitochondrial metabolism and differential evolution of invasion-related proteins in Cryptosporidium.</title>
        <authorList>
            <person name="Liu S."/>
            <person name="Roellig D.M."/>
            <person name="Guo Y."/>
            <person name="Li N."/>
            <person name="Frace M.A."/>
            <person name="Tang K."/>
            <person name="Zhang L."/>
            <person name="Feng Y."/>
            <person name="Xiao L."/>
        </authorList>
    </citation>
    <scope>NUCLEOTIDE SEQUENCE [LARGE SCALE GENOMIC DNA]</scope>
    <source>
        <strain evidence="1">30847</strain>
    </source>
</reference>
<keyword evidence="2" id="KW-1185">Reference proteome</keyword>
<dbReference type="RefSeq" id="XP_067068866.1">
    <property type="nucleotide sequence ID" value="XM_067212593.1"/>
</dbReference>
<dbReference type="OrthoDB" id="409725at2759"/>
<comment type="caution">
    <text evidence="1">The sequence shown here is derived from an EMBL/GenBank/DDBJ whole genome shotgun (WGS) entry which is preliminary data.</text>
</comment>
<dbReference type="SUPFAM" id="SSF54236">
    <property type="entry name" value="Ubiquitin-like"/>
    <property type="match status" value="1"/>
</dbReference>
<accession>A0A1J4MVE7</accession>
<sequence length="577" mass="66815">MSLHIKIGSRVTPINDHCEEHMYRSYGCIGTVCYSNNINKTIDDTLVGIKWDEDAYIKTQYKNKEVLITGDDSNSLENCQFFHLSELDIGISFEKAINERYGCNMSCINTEEMENTKMDFFGFEKLAKYYENLKNIQYVSLEGMKISHCCLVEQSPTSKIVLTRVKTACLNNNLLYDWNAINCILTHMPFIECLTLNGNRFLKDKPNLKLEKIKTLKALSMQNTNVELLYIVELCSESGIFGNLKQLNISSNRYQDLNISFNKGMNLVGQKYQDNKFEYSEICSNTIKTSIEILDISSNDLISWEILLQLLSSSFPNLKSLNISNNPLSDNLVNKDRSEIPVNFIFDEIKEIIMDNCPINKWNTIKEFRRIFPNLENLSIKGIPLLTIENLYDKNQIPIPKCNLRNVIIAMFPNLKVYNRSIINKEELTSSRRYFIYLATTKKHPIIEIIDPLHEILDELQILENRSLNLCIPENVESLNEGLAGNNFVKLTIIPEYSSVEKLPRKFDVNKNMKVNDLKHLCWKWYRVPIEHSIYTYTNNRQIIDIVDYNDSCTLEDIGINSNGVLRIQEKAIQNLQ</sequence>
<dbReference type="VEuPathDB" id="CryptoDB:cand_023630"/>
<dbReference type="Gene3D" id="3.80.10.10">
    <property type="entry name" value="Ribonuclease Inhibitor"/>
    <property type="match status" value="3"/>
</dbReference>